<keyword evidence="3" id="KW-1185">Reference proteome</keyword>
<gene>
    <name evidence="2" type="primary">ATG9_2</name>
    <name evidence="2" type="ORF">V5O48_019690</name>
</gene>
<proteinExistence type="predicted"/>
<dbReference type="Proteomes" id="UP001465976">
    <property type="component" value="Unassembled WGS sequence"/>
</dbReference>
<feature type="non-terminal residue" evidence="2">
    <location>
        <position position="130"/>
    </location>
</feature>
<reference evidence="2 3" key="1">
    <citation type="submission" date="2024-02" db="EMBL/GenBank/DDBJ databases">
        <title>A draft genome for the cacao thread blight pathogen Marasmius crinis-equi.</title>
        <authorList>
            <person name="Cohen S.P."/>
            <person name="Baruah I.K."/>
            <person name="Amoako-Attah I."/>
            <person name="Bukari Y."/>
            <person name="Meinhardt L.W."/>
            <person name="Bailey B.A."/>
        </authorList>
    </citation>
    <scope>NUCLEOTIDE SEQUENCE [LARGE SCALE GENOMIC DNA]</scope>
    <source>
        <strain evidence="2 3">GH-76</strain>
    </source>
</reference>
<comment type="caution">
    <text evidence="2">The sequence shown here is derived from an EMBL/GenBank/DDBJ whole genome shotgun (WGS) entry which is preliminary data.</text>
</comment>
<organism evidence="2 3">
    <name type="scientific">Marasmius crinis-equi</name>
    <dbReference type="NCBI Taxonomy" id="585013"/>
    <lineage>
        <taxon>Eukaryota</taxon>
        <taxon>Fungi</taxon>
        <taxon>Dikarya</taxon>
        <taxon>Basidiomycota</taxon>
        <taxon>Agaricomycotina</taxon>
        <taxon>Agaricomycetes</taxon>
        <taxon>Agaricomycetidae</taxon>
        <taxon>Agaricales</taxon>
        <taxon>Marasmiineae</taxon>
        <taxon>Marasmiaceae</taxon>
        <taxon>Marasmius</taxon>
    </lineage>
</organism>
<accession>A0ABR3EHP6</accession>
<feature type="non-terminal residue" evidence="2">
    <location>
        <position position="1"/>
    </location>
</feature>
<name>A0ABR3EHP6_9AGAR</name>
<evidence type="ECO:0000256" key="1">
    <source>
        <dbReference type="SAM" id="MobiDB-lite"/>
    </source>
</evidence>
<evidence type="ECO:0000313" key="2">
    <source>
        <dbReference type="EMBL" id="KAL0562397.1"/>
    </source>
</evidence>
<sequence length="130" mass="14026">VEDKRMVSNEGKMEKSFLNFKAANPDWMPTDPTGSLYLSRIQDFTAAYPGSFTRRQPESPLAGAGHESSLQERAQEYDRALKQSQYAARRRGAGSTFLGMSTLGPRMSGSMAPSASSIFGAVAGAKTVVL</sequence>
<dbReference type="EMBL" id="JBAHYK010005931">
    <property type="protein sequence ID" value="KAL0562397.1"/>
    <property type="molecule type" value="Genomic_DNA"/>
</dbReference>
<feature type="region of interest" description="Disordered" evidence="1">
    <location>
        <begin position="50"/>
        <end position="76"/>
    </location>
</feature>
<evidence type="ECO:0000313" key="3">
    <source>
        <dbReference type="Proteomes" id="UP001465976"/>
    </source>
</evidence>
<protein>
    <submittedName>
        <fullName evidence="2">Autophagy protein atg9</fullName>
    </submittedName>
</protein>